<sequence>MGLLAFFGFGHDDKNAVVAQAAARRASQSLNIDVSIAAHENWLTRLETYLAGRSHEELEPEKIACDNKCELGHWIYSEGQKNLGDFAAFHDLQAAHKMFHFKASSIVSLHQANRTEEAQKELAGDIQKLSHKIKQRLTDLKAI</sequence>
<dbReference type="EMBL" id="JAPNOA010000059">
    <property type="protein sequence ID" value="MCY0967419.1"/>
    <property type="molecule type" value="Genomic_DNA"/>
</dbReference>
<name>A0A9X3IUY8_9GAMM</name>
<accession>A0A9X3IUY8</accession>
<keyword evidence="3" id="KW-1185">Reference proteome</keyword>
<gene>
    <name evidence="2" type="ORF">OUO13_19740</name>
</gene>
<proteinExistence type="predicted"/>
<evidence type="ECO:0000313" key="3">
    <source>
        <dbReference type="Proteomes" id="UP001150830"/>
    </source>
</evidence>
<evidence type="ECO:0000313" key="2">
    <source>
        <dbReference type="EMBL" id="MCY0967419.1"/>
    </source>
</evidence>
<dbReference type="Pfam" id="PF13682">
    <property type="entry name" value="CZB"/>
    <property type="match status" value="1"/>
</dbReference>
<dbReference type="InterPro" id="IPR025991">
    <property type="entry name" value="Chemoreceptor_zinc-bind_dom"/>
</dbReference>
<protein>
    <submittedName>
        <fullName evidence="2">CZB domain-containing protein</fullName>
    </submittedName>
</protein>
<dbReference type="RefSeq" id="WP_283175616.1">
    <property type="nucleotide sequence ID" value="NZ_JAPNOA010000059.1"/>
</dbReference>
<comment type="caution">
    <text evidence="2">The sequence shown here is derived from an EMBL/GenBank/DDBJ whole genome shotgun (WGS) entry which is preliminary data.</text>
</comment>
<dbReference type="AlphaFoldDB" id="A0A9X3IUY8"/>
<organism evidence="2 3">
    <name type="scientific">Parathalassolituus penaei</name>
    <dbReference type="NCBI Taxonomy" id="2997323"/>
    <lineage>
        <taxon>Bacteria</taxon>
        <taxon>Pseudomonadati</taxon>
        <taxon>Pseudomonadota</taxon>
        <taxon>Gammaproteobacteria</taxon>
        <taxon>Oceanospirillales</taxon>
        <taxon>Oceanospirillaceae</taxon>
        <taxon>Parathalassolituus</taxon>
    </lineage>
</organism>
<dbReference type="Proteomes" id="UP001150830">
    <property type="component" value="Unassembled WGS sequence"/>
</dbReference>
<reference evidence="2" key="1">
    <citation type="submission" date="2022-11" db="EMBL/GenBank/DDBJ databases">
        <title>Parathalassolutuus dongxingensis gen. nov., sp. nov., a novel member of family Oceanospirillaceae isolated from a coastal shrimp pond in Guangxi, China.</title>
        <authorList>
            <person name="Chen H."/>
        </authorList>
    </citation>
    <scope>NUCLEOTIDE SEQUENCE</scope>
    <source>
        <strain evidence="2">G-43</strain>
    </source>
</reference>
<dbReference type="Gene3D" id="1.20.120.30">
    <property type="entry name" value="Aspartate receptor, ligand-binding domain"/>
    <property type="match status" value="1"/>
</dbReference>
<evidence type="ECO:0000259" key="1">
    <source>
        <dbReference type="Pfam" id="PF13682"/>
    </source>
</evidence>
<feature type="domain" description="Chemoreceptor zinc-binding" evidence="1">
    <location>
        <begin position="39"/>
        <end position="107"/>
    </location>
</feature>